<sequence length="444" mass="50285">MSFPGITAESSRKLSELMQKNQDEHHGFFRGSMFYYHLRGPANHMSDDLLATYDFGASPADLETIYNRVKEVQHVLPELHPEIVVDLSDESQWHKYLGAREYWSDFLTFFQKEMEEIGMPAMLNKRLFAGTEASDDLLTRCFGGIYHPIIRIGYGLEFDIPALVPAGLATAACNGDWPADFFKGLSADAKDVNDKFDKPYLDILNEVQNDPIFRDPGTDRKMFDYYSTILHNSMDPILLYAKQYRVPVDKIDEKTIESYNIAALMLGGAMRKDKEIRMDFFLIHCVTTAIFISVFNAQDWITSESKARLLEWKTRFDILTYVAVGAPVLHADEIKNYEPKVSQDGVGNPWLDIIGRAIHVEDDGHTIKTIRSLVYGERLDAKYGEKLNLPVVGNMWRKIAAMSLDSAEGLGDCNGGPRAWVRGAGFDQAWEPFGPRDPPSKSKN</sequence>
<dbReference type="PANTHER" id="PTHR35870">
    <property type="entry name" value="PROTEIN, PUTATIVE (AFU_ORTHOLOGUE AFUA_5G03330)-RELATED"/>
    <property type="match status" value="1"/>
</dbReference>
<dbReference type="AlphaFoldDB" id="A0A3N4KLJ8"/>
<keyword evidence="1" id="KW-0560">Oxidoreductase</keyword>
<dbReference type="GO" id="GO:0016491">
    <property type="term" value="F:oxidoreductase activity"/>
    <property type="evidence" value="ECO:0007669"/>
    <property type="project" value="UniProtKB-KW"/>
</dbReference>
<organism evidence="2 3">
    <name type="scientific">Morchella conica CCBAS932</name>
    <dbReference type="NCBI Taxonomy" id="1392247"/>
    <lineage>
        <taxon>Eukaryota</taxon>
        <taxon>Fungi</taxon>
        <taxon>Dikarya</taxon>
        <taxon>Ascomycota</taxon>
        <taxon>Pezizomycotina</taxon>
        <taxon>Pezizomycetes</taxon>
        <taxon>Pezizales</taxon>
        <taxon>Morchellaceae</taxon>
        <taxon>Morchella</taxon>
    </lineage>
</organism>
<dbReference type="OrthoDB" id="10004862at2759"/>
<proteinExistence type="predicted"/>
<accession>A0A3N4KLJ8</accession>
<dbReference type="InParanoid" id="A0A3N4KLJ8"/>
<evidence type="ECO:0000256" key="1">
    <source>
        <dbReference type="ARBA" id="ARBA00023002"/>
    </source>
</evidence>
<dbReference type="PANTHER" id="PTHR35870:SF1">
    <property type="entry name" value="PROTEIN, PUTATIVE (AFU_ORTHOLOGUE AFUA_5G03330)-RELATED"/>
    <property type="match status" value="1"/>
</dbReference>
<keyword evidence="3" id="KW-1185">Reference proteome</keyword>
<name>A0A3N4KLJ8_9PEZI</name>
<dbReference type="Proteomes" id="UP000277580">
    <property type="component" value="Unassembled WGS sequence"/>
</dbReference>
<dbReference type="EMBL" id="ML119154">
    <property type="protein sequence ID" value="RPB09211.1"/>
    <property type="molecule type" value="Genomic_DNA"/>
</dbReference>
<evidence type="ECO:0000313" key="3">
    <source>
        <dbReference type="Proteomes" id="UP000277580"/>
    </source>
</evidence>
<dbReference type="Pfam" id="PF14027">
    <property type="entry name" value="Questin_oxidase"/>
    <property type="match status" value="1"/>
</dbReference>
<evidence type="ECO:0000313" key="2">
    <source>
        <dbReference type="EMBL" id="RPB09211.1"/>
    </source>
</evidence>
<protein>
    <submittedName>
        <fullName evidence="2">Uncharacterized protein</fullName>
    </submittedName>
</protein>
<dbReference type="STRING" id="1392247.A0A3N4KLJ8"/>
<reference evidence="2 3" key="1">
    <citation type="journal article" date="2018" name="Nat. Ecol. Evol.">
        <title>Pezizomycetes genomes reveal the molecular basis of ectomycorrhizal truffle lifestyle.</title>
        <authorList>
            <person name="Murat C."/>
            <person name="Payen T."/>
            <person name="Noel B."/>
            <person name="Kuo A."/>
            <person name="Morin E."/>
            <person name="Chen J."/>
            <person name="Kohler A."/>
            <person name="Krizsan K."/>
            <person name="Balestrini R."/>
            <person name="Da Silva C."/>
            <person name="Montanini B."/>
            <person name="Hainaut M."/>
            <person name="Levati E."/>
            <person name="Barry K.W."/>
            <person name="Belfiori B."/>
            <person name="Cichocki N."/>
            <person name="Clum A."/>
            <person name="Dockter R.B."/>
            <person name="Fauchery L."/>
            <person name="Guy J."/>
            <person name="Iotti M."/>
            <person name="Le Tacon F."/>
            <person name="Lindquist E.A."/>
            <person name="Lipzen A."/>
            <person name="Malagnac F."/>
            <person name="Mello A."/>
            <person name="Molinier V."/>
            <person name="Miyauchi S."/>
            <person name="Poulain J."/>
            <person name="Riccioni C."/>
            <person name="Rubini A."/>
            <person name="Sitrit Y."/>
            <person name="Splivallo R."/>
            <person name="Traeger S."/>
            <person name="Wang M."/>
            <person name="Zifcakova L."/>
            <person name="Wipf D."/>
            <person name="Zambonelli A."/>
            <person name="Paolocci F."/>
            <person name="Nowrousian M."/>
            <person name="Ottonello S."/>
            <person name="Baldrian P."/>
            <person name="Spatafora J.W."/>
            <person name="Henrissat B."/>
            <person name="Nagy L.G."/>
            <person name="Aury J.M."/>
            <person name="Wincker P."/>
            <person name="Grigoriev I.V."/>
            <person name="Bonfante P."/>
            <person name="Martin F.M."/>
        </authorList>
    </citation>
    <scope>NUCLEOTIDE SEQUENCE [LARGE SCALE GENOMIC DNA]</scope>
    <source>
        <strain evidence="2 3">CCBAS932</strain>
    </source>
</reference>
<gene>
    <name evidence="2" type="ORF">P167DRAFT_527561</name>
</gene>
<dbReference type="InterPro" id="IPR025337">
    <property type="entry name" value="Questin_oxidase-like"/>
</dbReference>